<keyword evidence="2" id="KW-0808">Transferase</keyword>
<feature type="domain" description="Beta-ketoacyl synthase-like N-terminal" evidence="1">
    <location>
        <begin position="107"/>
        <end position="202"/>
    </location>
</feature>
<dbReference type="AlphaFoldDB" id="A0A7W9LYH1"/>
<dbReference type="Pfam" id="PF00109">
    <property type="entry name" value="ketoacyl-synt"/>
    <property type="match status" value="1"/>
</dbReference>
<reference evidence="2 3" key="1">
    <citation type="submission" date="2020-08" db="EMBL/GenBank/DDBJ databases">
        <title>Sequencing the genomes of 1000 actinobacteria strains.</title>
        <authorList>
            <person name="Klenk H.-P."/>
        </authorList>
    </citation>
    <scope>NUCLEOTIDE SEQUENCE [LARGE SCALE GENOMIC DNA]</scope>
    <source>
        <strain evidence="2 3">DSM 45486</strain>
    </source>
</reference>
<sequence length="365" mass="37540">MSSPARTPVIRSWSAISTLGIGPDAHRSGLLTRALPEADPTDAFATEHGGRAAVIPSFPVRTLLGKKGTRSLDRVTALAVATVGGLVTGDPANVAPFEADSPVADRGLVLGTTTGSAQSMMDFTRSTFDGEKPFFVDPAKFPNTVMNCAAGRAAIWFQLRGPNATVGGGRVAGLHALNYSRRLLLTGRAETVLCGAAEEHSTARADLRALTDPDDTTRLGEGCAVVEIGGPEGGPESGPGLAEILGVRFGVARRPADAHEVLADCVRRTLHDTRVAPGDVWAHLPSRSGGTESEAVTSVLGTDFRTHTCDDLLGDTSAAAAMFAVVAALVHAAEDDAAAGRIALITAIDPTGAVGCALLRPLPTS</sequence>
<name>A0A7W9LYH1_9PSEU</name>
<dbReference type="Gene3D" id="3.40.47.10">
    <property type="match status" value="1"/>
</dbReference>
<organism evidence="2 3">
    <name type="scientific">Saccharothrix ecbatanensis</name>
    <dbReference type="NCBI Taxonomy" id="1105145"/>
    <lineage>
        <taxon>Bacteria</taxon>
        <taxon>Bacillati</taxon>
        <taxon>Actinomycetota</taxon>
        <taxon>Actinomycetes</taxon>
        <taxon>Pseudonocardiales</taxon>
        <taxon>Pseudonocardiaceae</taxon>
        <taxon>Saccharothrix</taxon>
    </lineage>
</organism>
<accession>A0A7W9LYH1</accession>
<evidence type="ECO:0000259" key="1">
    <source>
        <dbReference type="Pfam" id="PF00109"/>
    </source>
</evidence>
<dbReference type="InterPro" id="IPR016039">
    <property type="entry name" value="Thiolase-like"/>
</dbReference>
<keyword evidence="2" id="KW-0012">Acyltransferase</keyword>
<dbReference type="SUPFAM" id="SSF53901">
    <property type="entry name" value="Thiolase-like"/>
    <property type="match status" value="1"/>
</dbReference>
<keyword evidence="3" id="KW-1185">Reference proteome</keyword>
<dbReference type="EC" id="2.3.1.179" evidence="2"/>
<dbReference type="EMBL" id="JACHMO010000001">
    <property type="protein sequence ID" value="MBB5800875.1"/>
    <property type="molecule type" value="Genomic_DNA"/>
</dbReference>
<dbReference type="RefSeq" id="WP_184915967.1">
    <property type="nucleotide sequence ID" value="NZ_JACHMO010000001.1"/>
</dbReference>
<dbReference type="Proteomes" id="UP000552097">
    <property type="component" value="Unassembled WGS sequence"/>
</dbReference>
<dbReference type="InterPro" id="IPR014030">
    <property type="entry name" value="Ketoacyl_synth_N"/>
</dbReference>
<proteinExistence type="predicted"/>
<protein>
    <submittedName>
        <fullName evidence="2">3-oxoacyl-[acyl-carrier-protein] synthase II</fullName>
        <ecNumber evidence="2">2.3.1.179</ecNumber>
    </submittedName>
</protein>
<dbReference type="GO" id="GO:0004315">
    <property type="term" value="F:3-oxoacyl-[acyl-carrier-protein] synthase activity"/>
    <property type="evidence" value="ECO:0007669"/>
    <property type="project" value="UniProtKB-EC"/>
</dbReference>
<evidence type="ECO:0000313" key="2">
    <source>
        <dbReference type="EMBL" id="MBB5800875.1"/>
    </source>
</evidence>
<evidence type="ECO:0000313" key="3">
    <source>
        <dbReference type="Proteomes" id="UP000552097"/>
    </source>
</evidence>
<gene>
    <name evidence="2" type="ORF">F4560_000643</name>
</gene>
<comment type="caution">
    <text evidence="2">The sequence shown here is derived from an EMBL/GenBank/DDBJ whole genome shotgun (WGS) entry which is preliminary data.</text>
</comment>